<dbReference type="AlphaFoldDB" id="A0A5C6V3D9"/>
<feature type="region of interest" description="Disordered" evidence="1">
    <location>
        <begin position="1"/>
        <end position="31"/>
    </location>
</feature>
<feature type="domain" description="BON" evidence="2">
    <location>
        <begin position="232"/>
        <end position="299"/>
    </location>
</feature>
<feature type="domain" description="BON" evidence="2">
    <location>
        <begin position="87"/>
        <end position="155"/>
    </location>
</feature>
<dbReference type="InterPro" id="IPR051686">
    <property type="entry name" value="Lipoprotein_DolP"/>
</dbReference>
<dbReference type="EMBL" id="VOQS01000005">
    <property type="protein sequence ID" value="TXC79629.1"/>
    <property type="molecule type" value="Genomic_DNA"/>
</dbReference>
<comment type="caution">
    <text evidence="3">The sequence shown here is derived from an EMBL/GenBank/DDBJ whole genome shotgun (WGS) entry which is preliminary data.</text>
</comment>
<dbReference type="InterPro" id="IPR014004">
    <property type="entry name" value="Transpt-assoc_nodulatn_dom_bac"/>
</dbReference>
<dbReference type="SMART" id="SM00749">
    <property type="entry name" value="BON"/>
    <property type="match status" value="3"/>
</dbReference>
<organism evidence="3 4">
    <name type="scientific">Paraburkholderia azotifigens</name>
    <dbReference type="NCBI Taxonomy" id="2057004"/>
    <lineage>
        <taxon>Bacteria</taxon>
        <taxon>Pseudomonadati</taxon>
        <taxon>Pseudomonadota</taxon>
        <taxon>Betaproteobacteria</taxon>
        <taxon>Burkholderiales</taxon>
        <taxon>Burkholderiaceae</taxon>
        <taxon>Paraburkholderia</taxon>
    </lineage>
</organism>
<name>A0A5C6V3D9_9BURK</name>
<feature type="compositionally biased region" description="Polar residues" evidence="1">
    <location>
        <begin position="9"/>
        <end position="21"/>
    </location>
</feature>
<dbReference type="InterPro" id="IPR007055">
    <property type="entry name" value="BON_dom"/>
</dbReference>
<evidence type="ECO:0000313" key="4">
    <source>
        <dbReference type="Proteomes" id="UP000321776"/>
    </source>
</evidence>
<sequence>MRKMRPASVQHSVNEDANSTPRVPVKDPRQKTGCSDLPMPVCLAISSYERAACLPGCTRLTEIKCYAWRSVMFDMSGSAELESIMNSDEALLRRVEQKLHWDRSIDAVHIRVHVHDGVVTLTGTVPNVMQKQIVENVLRNVAGCRALVMELALPPASPYVKSDEALASRIIAALSRMQGLSAERVQVETERGCVTLSGSVDSEMQRREVGSLVGKLDGVVGVSNRLTVCVLPIADVAARIGMTLGRRVSEIGGNIRVDSSDGVVTLSGTVGSLDDERAVCLAASRVKGVREVIDRLAIL</sequence>
<protein>
    <submittedName>
        <fullName evidence="3">BON domain-containing protein</fullName>
    </submittedName>
</protein>
<reference evidence="3 4" key="1">
    <citation type="journal article" date="2018" name="Int. J. Syst. Evol. Microbiol.">
        <title>Paraburkholderia azotifigens sp. nov., a nitrogen-fixing bacterium isolated from paddy soil.</title>
        <authorList>
            <person name="Choi G.M."/>
            <person name="Im W.T."/>
        </authorList>
    </citation>
    <scope>NUCLEOTIDE SEQUENCE [LARGE SCALE GENOMIC DNA]</scope>
    <source>
        <strain evidence="3 4">NF 2-5-3</strain>
    </source>
</reference>
<proteinExistence type="predicted"/>
<evidence type="ECO:0000256" key="1">
    <source>
        <dbReference type="SAM" id="MobiDB-lite"/>
    </source>
</evidence>
<dbReference type="PROSITE" id="PS50914">
    <property type="entry name" value="BON"/>
    <property type="match status" value="3"/>
</dbReference>
<dbReference type="PANTHER" id="PTHR34606">
    <property type="entry name" value="BON DOMAIN-CONTAINING PROTEIN"/>
    <property type="match status" value="1"/>
</dbReference>
<dbReference type="Proteomes" id="UP000321776">
    <property type="component" value="Unassembled WGS sequence"/>
</dbReference>
<accession>A0A5C6V3D9</accession>
<gene>
    <name evidence="3" type="ORF">FRZ40_35285</name>
</gene>
<dbReference type="Gene3D" id="3.30.1340.30">
    <property type="match status" value="3"/>
</dbReference>
<dbReference type="PANTHER" id="PTHR34606:SF15">
    <property type="entry name" value="BON DOMAIN-CONTAINING PROTEIN"/>
    <property type="match status" value="1"/>
</dbReference>
<evidence type="ECO:0000313" key="3">
    <source>
        <dbReference type="EMBL" id="TXC79629.1"/>
    </source>
</evidence>
<feature type="domain" description="BON" evidence="2">
    <location>
        <begin position="162"/>
        <end position="230"/>
    </location>
</feature>
<dbReference type="Pfam" id="PF04972">
    <property type="entry name" value="BON"/>
    <property type="match status" value="3"/>
</dbReference>
<evidence type="ECO:0000259" key="2">
    <source>
        <dbReference type="PROSITE" id="PS50914"/>
    </source>
</evidence>